<evidence type="ECO:0000313" key="1">
    <source>
        <dbReference type="EMBL" id="MBB3965627.1"/>
    </source>
</evidence>
<evidence type="ECO:0000313" key="2">
    <source>
        <dbReference type="Proteomes" id="UP000582090"/>
    </source>
</evidence>
<dbReference type="InterPro" id="IPR007460">
    <property type="entry name" value="BrnT_toxin"/>
</dbReference>
<dbReference type="AlphaFoldDB" id="A0A7W6CR13"/>
<gene>
    <name evidence="1" type="ORF">GGQ67_003302</name>
</gene>
<sequence length="97" mass="11380">MGQNEKCSWDDGKCSLNIINHGYDFADIEEAFDGRFLITRQDNRRDYGELRYNSLVEFKGRVINITFTPRGGRIHLISVRPASREERTVYHDKVKSR</sequence>
<dbReference type="Gene3D" id="3.10.450.530">
    <property type="entry name" value="Ribonuclease toxin, BrnT, of type II toxin-antitoxin system"/>
    <property type="match status" value="1"/>
</dbReference>
<reference evidence="1 2" key="1">
    <citation type="submission" date="2020-08" db="EMBL/GenBank/DDBJ databases">
        <title>Genomic Encyclopedia of Type Strains, Phase IV (KMG-IV): sequencing the most valuable type-strain genomes for metagenomic binning, comparative biology and taxonomic classification.</title>
        <authorList>
            <person name="Goeker M."/>
        </authorList>
    </citation>
    <scope>NUCLEOTIDE SEQUENCE [LARGE SCALE GENOMIC DNA]</scope>
    <source>
        <strain evidence="1 2">DSM 26575</strain>
    </source>
</reference>
<organism evidence="1 2">
    <name type="scientific">Rhizobium metallidurans</name>
    <dbReference type="NCBI Taxonomy" id="1265931"/>
    <lineage>
        <taxon>Bacteria</taxon>
        <taxon>Pseudomonadati</taxon>
        <taxon>Pseudomonadota</taxon>
        <taxon>Alphaproteobacteria</taxon>
        <taxon>Hyphomicrobiales</taxon>
        <taxon>Rhizobiaceae</taxon>
        <taxon>Rhizobium/Agrobacterium group</taxon>
        <taxon>Rhizobium</taxon>
    </lineage>
</organism>
<dbReference type="Pfam" id="PF04365">
    <property type="entry name" value="BrnT_toxin"/>
    <property type="match status" value="1"/>
</dbReference>
<dbReference type="EMBL" id="JACIDW010000011">
    <property type="protein sequence ID" value="MBB3965627.1"/>
    <property type="molecule type" value="Genomic_DNA"/>
</dbReference>
<dbReference type="Proteomes" id="UP000582090">
    <property type="component" value="Unassembled WGS sequence"/>
</dbReference>
<name>A0A7W6CR13_9HYPH</name>
<evidence type="ECO:0008006" key="3">
    <source>
        <dbReference type="Google" id="ProtNLM"/>
    </source>
</evidence>
<dbReference type="RefSeq" id="WP_183901174.1">
    <property type="nucleotide sequence ID" value="NZ_JACIDW010000011.1"/>
</dbReference>
<keyword evidence="2" id="KW-1185">Reference proteome</keyword>
<protein>
    <recommendedName>
        <fullName evidence="3">BrnT family toxin</fullName>
    </recommendedName>
</protein>
<accession>A0A7W6CR13</accession>
<proteinExistence type="predicted"/>
<dbReference type="InterPro" id="IPR038573">
    <property type="entry name" value="BrnT_sf"/>
</dbReference>
<comment type="caution">
    <text evidence="1">The sequence shown here is derived from an EMBL/GenBank/DDBJ whole genome shotgun (WGS) entry which is preliminary data.</text>
</comment>